<sequence>MAGDAVLGRELLIAHLARVHILALVAAQDVPLEPVGRPVPPQAEHAGNGPQRIVPRPATQFVTVVLGLPKAVLHVCNDHLVLTVLGPPQKVVLRPVLALKVAEAVLPLDKARVAQVTPVRGLDDLPNVLLNLVRRRENSLAARAVQPVGALVHVLVPVVRAPLAGIVHGVERVLLVVLVFATLTVVVVDGWHAGALVGAVPRPVLEIVVLAQVPACRESTAGADVALEGPLRHAAREQVPVSTVLAHVVPLTVGLGCEPDGAALTLEGLLACVSQDVAAEGARPGKLA</sequence>
<proteinExistence type="predicted"/>
<protein>
    <submittedName>
        <fullName evidence="2">Putative secreted protein</fullName>
    </submittedName>
</protein>
<feature type="signal peptide" evidence="1">
    <location>
        <begin position="1"/>
        <end position="27"/>
    </location>
</feature>
<name>A0A6B0V6Y5_IXORI</name>
<dbReference type="AlphaFoldDB" id="A0A6B0V6Y5"/>
<organism evidence="2">
    <name type="scientific">Ixodes ricinus</name>
    <name type="common">Common tick</name>
    <name type="synonym">Acarus ricinus</name>
    <dbReference type="NCBI Taxonomy" id="34613"/>
    <lineage>
        <taxon>Eukaryota</taxon>
        <taxon>Metazoa</taxon>
        <taxon>Ecdysozoa</taxon>
        <taxon>Arthropoda</taxon>
        <taxon>Chelicerata</taxon>
        <taxon>Arachnida</taxon>
        <taxon>Acari</taxon>
        <taxon>Parasitiformes</taxon>
        <taxon>Ixodida</taxon>
        <taxon>Ixodoidea</taxon>
        <taxon>Ixodidae</taxon>
        <taxon>Ixodinae</taxon>
        <taxon>Ixodes</taxon>
    </lineage>
</organism>
<keyword evidence="1" id="KW-0732">Signal</keyword>
<accession>A0A6B0V6Y5</accession>
<feature type="chain" id="PRO_5025617934" evidence="1">
    <location>
        <begin position="28"/>
        <end position="288"/>
    </location>
</feature>
<evidence type="ECO:0000256" key="1">
    <source>
        <dbReference type="SAM" id="SignalP"/>
    </source>
</evidence>
<evidence type="ECO:0000313" key="2">
    <source>
        <dbReference type="EMBL" id="MXU97769.1"/>
    </source>
</evidence>
<dbReference type="EMBL" id="GIFC01015686">
    <property type="protein sequence ID" value="MXU97769.1"/>
    <property type="molecule type" value="Transcribed_RNA"/>
</dbReference>
<reference evidence="2" key="1">
    <citation type="submission" date="2019-12" db="EMBL/GenBank/DDBJ databases">
        <title>An insight into the sialome of adult female Ixodes ricinus ticks feeding for 6 days.</title>
        <authorList>
            <person name="Perner J."/>
            <person name="Ribeiro J.M.C."/>
        </authorList>
    </citation>
    <scope>NUCLEOTIDE SEQUENCE</scope>
    <source>
        <strain evidence="2">Semi-engorged</strain>
        <tissue evidence="2">Salivary glands</tissue>
    </source>
</reference>